<organism evidence="1 2">
    <name type="scientific">Sphaerodactylus townsendi</name>
    <dbReference type="NCBI Taxonomy" id="933632"/>
    <lineage>
        <taxon>Eukaryota</taxon>
        <taxon>Metazoa</taxon>
        <taxon>Chordata</taxon>
        <taxon>Craniata</taxon>
        <taxon>Vertebrata</taxon>
        <taxon>Euteleostomi</taxon>
        <taxon>Lepidosauria</taxon>
        <taxon>Squamata</taxon>
        <taxon>Bifurcata</taxon>
        <taxon>Gekkota</taxon>
        <taxon>Sphaerodactylidae</taxon>
        <taxon>Sphaerodactylus</taxon>
    </lineage>
</organism>
<proteinExistence type="predicted"/>
<keyword evidence="2" id="KW-1185">Reference proteome</keyword>
<name>A0ACB8EF68_9SAUR</name>
<comment type="caution">
    <text evidence="1">The sequence shown here is derived from an EMBL/GenBank/DDBJ whole genome shotgun (WGS) entry which is preliminary data.</text>
</comment>
<evidence type="ECO:0000313" key="2">
    <source>
        <dbReference type="Proteomes" id="UP000827872"/>
    </source>
</evidence>
<sequence>MRKRKDPEMTLKFLGAEDHFSGPVHPPAPASQTACDLPLSPQDNKEKLTDRPESRDDELKAEEESGSEELIIDEKEEGPGNDTEVLVSVDSEVIDLGSGSVEREAAQEESSSEEIVEAGSIRSREDESLRVLGIEEIRQRYGDLCQSNAAFQEMMLSLKDVFGKMPLGDKKYIDGNSGVPGHRIGNRF</sequence>
<accession>A0ACB8EF68</accession>
<evidence type="ECO:0000313" key="1">
    <source>
        <dbReference type="EMBL" id="KAH7991321.1"/>
    </source>
</evidence>
<reference evidence="1" key="1">
    <citation type="submission" date="2021-08" db="EMBL/GenBank/DDBJ databases">
        <title>The first chromosome-level gecko genome reveals the dynamic sex chromosomes of Neotropical dwarf geckos (Sphaerodactylidae: Sphaerodactylus).</title>
        <authorList>
            <person name="Pinto B.J."/>
            <person name="Keating S.E."/>
            <person name="Gamble T."/>
        </authorList>
    </citation>
    <scope>NUCLEOTIDE SEQUENCE</scope>
    <source>
        <strain evidence="1">TG3544</strain>
    </source>
</reference>
<dbReference type="Proteomes" id="UP000827872">
    <property type="component" value="Linkage Group LG03"/>
</dbReference>
<dbReference type="EMBL" id="CM037616">
    <property type="protein sequence ID" value="KAH7991321.1"/>
    <property type="molecule type" value="Genomic_DNA"/>
</dbReference>
<protein>
    <submittedName>
        <fullName evidence="1">Uncharacterized protein</fullName>
    </submittedName>
</protein>
<gene>
    <name evidence="1" type="ORF">K3G42_004656</name>
</gene>